<comment type="caution">
    <text evidence="3">The sequence shown here is derived from an EMBL/GenBank/DDBJ whole genome shotgun (WGS) entry which is preliminary data.</text>
</comment>
<evidence type="ECO:0000313" key="4">
    <source>
        <dbReference type="Proteomes" id="UP000005019"/>
    </source>
</evidence>
<dbReference type="EMBL" id="AFHG01000052">
    <property type="protein sequence ID" value="EGK71020.1"/>
    <property type="molecule type" value="Genomic_DNA"/>
</dbReference>
<dbReference type="InterPro" id="IPR012902">
    <property type="entry name" value="N_methyl_site"/>
</dbReference>
<dbReference type="Pfam" id="PF07963">
    <property type="entry name" value="N_methyl"/>
    <property type="match status" value="1"/>
</dbReference>
<dbReference type="NCBIfam" id="TIGR02532">
    <property type="entry name" value="IV_pilin_GFxxxE"/>
    <property type="match status" value="1"/>
</dbReference>
<accession>F5RDN9</accession>
<dbReference type="InterPro" id="IPR045584">
    <property type="entry name" value="Pilin-like"/>
</dbReference>
<gene>
    <name evidence="3" type="ORF">METUNv1_02406</name>
</gene>
<dbReference type="SUPFAM" id="SSF54523">
    <property type="entry name" value="Pili subunits"/>
    <property type="match status" value="1"/>
</dbReference>
<organism evidence="3 4">
    <name type="scientific">Methyloversatilis universalis (strain ATCC BAA-1314 / DSM 25237 / JCM 13912 / CCUG 52030 / FAM5)</name>
    <dbReference type="NCBI Taxonomy" id="1000565"/>
    <lineage>
        <taxon>Bacteria</taxon>
        <taxon>Pseudomonadati</taxon>
        <taxon>Pseudomonadota</taxon>
        <taxon>Betaproteobacteria</taxon>
        <taxon>Nitrosomonadales</taxon>
        <taxon>Sterolibacteriaceae</taxon>
        <taxon>Methyloversatilis</taxon>
    </lineage>
</organism>
<dbReference type="PROSITE" id="PS00409">
    <property type="entry name" value="PROKAR_NTER_METHYL"/>
    <property type="match status" value="1"/>
</dbReference>
<protein>
    <recommendedName>
        <fullName evidence="5">Prepilin-type N-terminal cleavage/methylation domain-containing protein</fullName>
    </recommendedName>
</protein>
<proteinExistence type="predicted"/>
<feature type="region of interest" description="Disordered" evidence="1">
    <location>
        <begin position="176"/>
        <end position="212"/>
    </location>
</feature>
<evidence type="ECO:0000313" key="3">
    <source>
        <dbReference type="EMBL" id="EGK71020.1"/>
    </source>
</evidence>
<keyword evidence="2" id="KW-0472">Membrane</keyword>
<name>F5RDN9_METUF</name>
<keyword evidence="2" id="KW-0812">Transmembrane</keyword>
<feature type="transmembrane region" description="Helical" evidence="2">
    <location>
        <begin position="12"/>
        <end position="34"/>
    </location>
</feature>
<evidence type="ECO:0000256" key="2">
    <source>
        <dbReference type="SAM" id="Phobius"/>
    </source>
</evidence>
<keyword evidence="2" id="KW-1133">Transmembrane helix</keyword>
<evidence type="ECO:0008006" key="5">
    <source>
        <dbReference type="Google" id="ProtNLM"/>
    </source>
</evidence>
<dbReference type="RefSeq" id="WP_008061960.1">
    <property type="nucleotide sequence ID" value="NZ_AFHG01000052.1"/>
</dbReference>
<dbReference type="AlphaFoldDB" id="F5RDN9"/>
<dbReference type="OrthoDB" id="6038212at2"/>
<dbReference type="STRING" id="1000565.METUNv1_02406"/>
<dbReference type="Proteomes" id="UP000005019">
    <property type="component" value="Unassembled WGS sequence"/>
</dbReference>
<sequence>MKKHRGFTLIEIAVALTIIALLSIGAISALQMAMLRTRIAETREALQAAREAVTAYAVANRSLPCPAASSADGLEQSRSGGSCTTSRGLLPWTTLGVRGLDGWGNRIGYMVSPALVKAPADRIRLDSAGDIQIWLRDAAGNEVSAATTSAVAFALWSHGENGRGATTSAGTVVADDSATNSDEDANSSQPDGTAPRRLYAREGSTSSATAGGEFDDMVEWESRFVLFGRMITAGQLP</sequence>
<keyword evidence="4" id="KW-1185">Reference proteome</keyword>
<reference evidence="3 4" key="1">
    <citation type="journal article" date="2011" name="J. Bacteriol.">
        <title>Genome sequence of Methyloversatilis universalis FAM5T, a methylotrophic representative of the order Rhodocyclales.</title>
        <authorList>
            <person name="Kittichotirat W."/>
            <person name="Good N.M."/>
            <person name="Hall R."/>
            <person name="Bringel F."/>
            <person name="Lajus A."/>
            <person name="Medigue C."/>
            <person name="Smalley N.E."/>
            <person name="Beck D."/>
            <person name="Bumgarner R."/>
            <person name="Vuilleumier S."/>
            <person name="Kalyuzhnaya M.G."/>
        </authorList>
    </citation>
    <scope>NUCLEOTIDE SEQUENCE [LARGE SCALE GENOMIC DNA]</scope>
    <source>
        <strain evidence="4">ATCC BAA-1314 / JCM 13912 / FAM5</strain>
    </source>
</reference>
<dbReference type="eggNOG" id="COG2165">
    <property type="taxonomic scope" value="Bacteria"/>
</dbReference>
<evidence type="ECO:0000256" key="1">
    <source>
        <dbReference type="SAM" id="MobiDB-lite"/>
    </source>
</evidence>
<dbReference type="Gene3D" id="3.30.700.10">
    <property type="entry name" value="Glycoprotein, Type 4 Pilin"/>
    <property type="match status" value="1"/>
</dbReference>